<dbReference type="PROSITE" id="PS51147">
    <property type="entry name" value="PFTA"/>
    <property type="match status" value="3"/>
</dbReference>
<dbReference type="WBParaSite" id="scaffold11980_cov235.g16007">
    <property type="protein sequence ID" value="scaffold11980_cov235.g16007"/>
    <property type="gene ID" value="scaffold11980_cov235.g16007"/>
</dbReference>
<dbReference type="InterPro" id="IPR011043">
    <property type="entry name" value="Gal_Oxase/kelch_b-propeller"/>
</dbReference>
<dbReference type="Gene3D" id="2.120.10.80">
    <property type="entry name" value="Kelch-type beta propeller"/>
    <property type="match status" value="2"/>
</dbReference>
<dbReference type="InterPro" id="IPR052125">
    <property type="entry name" value="KLHDC10"/>
</dbReference>
<dbReference type="GO" id="GO:0032874">
    <property type="term" value="P:positive regulation of stress-activated MAPK cascade"/>
    <property type="evidence" value="ECO:0007669"/>
    <property type="project" value="TreeGrafter"/>
</dbReference>
<dbReference type="SUPFAM" id="SSF48439">
    <property type="entry name" value="Protein prenylyltransferase"/>
    <property type="match status" value="1"/>
</dbReference>
<dbReference type="AlphaFoldDB" id="A0A915LHN9"/>
<dbReference type="PANTHER" id="PTHR46428">
    <property type="entry name" value="KELCH DOMAIN-CONTAINING PROTEIN 10"/>
    <property type="match status" value="1"/>
</dbReference>
<keyword evidence="2" id="KW-0677">Repeat</keyword>
<dbReference type="Pfam" id="PF01239">
    <property type="entry name" value="PPTA"/>
    <property type="match status" value="2"/>
</dbReference>
<dbReference type="Proteomes" id="UP000887561">
    <property type="component" value="Unplaced"/>
</dbReference>
<evidence type="ECO:0000256" key="2">
    <source>
        <dbReference type="ARBA" id="ARBA00022737"/>
    </source>
</evidence>
<dbReference type="GO" id="GO:0008318">
    <property type="term" value="F:protein prenyltransferase activity"/>
    <property type="evidence" value="ECO:0007669"/>
    <property type="project" value="InterPro"/>
</dbReference>
<protein>
    <submittedName>
        <fullName evidence="4">Geranylgeranyl transferase type II subunit alpha</fullName>
    </submittedName>
</protein>
<evidence type="ECO:0000313" key="3">
    <source>
        <dbReference type="Proteomes" id="UP000887561"/>
    </source>
</evidence>
<evidence type="ECO:0000313" key="4">
    <source>
        <dbReference type="WBParaSite" id="scaffold11980_cov235.g16007"/>
    </source>
</evidence>
<dbReference type="Gene3D" id="2.60.40.1130">
    <property type="entry name" value="Rab geranylgeranyltransferase alpha-subunit, insert domain"/>
    <property type="match status" value="1"/>
</dbReference>
<dbReference type="Pfam" id="PF24681">
    <property type="entry name" value="Kelch_KLHDC2_KLHL20_DRC7"/>
    <property type="match status" value="1"/>
</dbReference>
<reference evidence="4" key="1">
    <citation type="submission" date="2022-11" db="UniProtKB">
        <authorList>
            <consortium name="WormBaseParasite"/>
        </authorList>
    </citation>
    <scope>IDENTIFICATION</scope>
</reference>
<dbReference type="InterPro" id="IPR002088">
    <property type="entry name" value="Prenyl_trans_a"/>
</dbReference>
<evidence type="ECO:0000256" key="1">
    <source>
        <dbReference type="ARBA" id="ARBA00022441"/>
    </source>
</evidence>
<sequence length="871" mass="100950">FSSDAWRFNRLTHKWQKCGLADPANPLPDTLASFSLVSRGQQSDFSCSFNEAYIFGGTKVPFGGNSNTNRLYWIKIDSLGKIHLKLQSISGPLLLPKIYGQGMCRCIEKRAKGKTFEVLYIIGGTDGHEYTMDVYRLQRDIAAPQDESWELTLLSERNIDEVGRYRLEVVPFQNLLVTFGGSISNQFIFKLDVLTVFDLEMRRFEKIQTKSDPVYGFPEERSCHSIVHREDFVYLIGGYGMEMNAFSAIWRFNLQNFEWRKIEEYNRLPVPVYFHASTLTPDGCIFVFGGVEKQNTQERHERRVNDLQRMWLQPPSLSYFASISLLRDVPDRQLLRLTNECVRCSDIFKIPVIGRHWRDGLTEGLIYDDFPIQPPELSEVEKSAYEKKRAAKLERFVQMKSRIFEKRKIGEYDEEIMELTAELLGKHADIYTFWNIRREAIEQISVKLEGESEEEHIERKSKLLDKELKLTQECLMKNPKSYSSWHHQELALCDNALALDCRNFHCWGKLFKFHLTMSFEDHRRSVAKLAKLNDMDELSFSDRLIGKNPSNYSAWHYRGTLLPKLEENRRENSENRLMTDECLKGEFEKVLHVCGVNSEDQTAWTYCRWLVELATNGLPVSPQVVAARFLDSTTGLVVFSEAVNKQMVKNTFLFDDSKLIKFESISPFKTSNYVSEFKYSRVWLLSNISNPLLISTLDKEGKNDSELKQINVDKIFINKFYFQEKFSSSAVKIRELPKKCLNDFVKLCNDLIPVEDNPWALAALTRAMFLLEGNNKQTFELAKDNCEKLKKIDSQRSKMYEELMDKYCLIKSLNEELASGGTRLSKLIEGNEQLNLKEIGLISFDNISLLSAFISDLNLIDSFKLNTFAFT</sequence>
<proteinExistence type="predicted"/>
<keyword evidence="3" id="KW-1185">Reference proteome</keyword>
<organism evidence="3 4">
    <name type="scientific">Meloidogyne javanica</name>
    <name type="common">Root-knot nematode worm</name>
    <dbReference type="NCBI Taxonomy" id="6303"/>
    <lineage>
        <taxon>Eukaryota</taxon>
        <taxon>Metazoa</taxon>
        <taxon>Ecdysozoa</taxon>
        <taxon>Nematoda</taxon>
        <taxon>Chromadorea</taxon>
        <taxon>Rhabditida</taxon>
        <taxon>Tylenchina</taxon>
        <taxon>Tylenchomorpha</taxon>
        <taxon>Tylenchoidea</taxon>
        <taxon>Meloidogynidae</taxon>
        <taxon>Meloidogyninae</taxon>
        <taxon>Meloidogyne</taxon>
        <taxon>Meloidogyne incognita group</taxon>
    </lineage>
</organism>
<keyword evidence="1" id="KW-0880">Kelch repeat</keyword>
<dbReference type="Gene3D" id="1.25.40.120">
    <property type="entry name" value="Protein prenylyltransferase"/>
    <property type="match status" value="1"/>
</dbReference>
<dbReference type="SUPFAM" id="SSF50965">
    <property type="entry name" value="Galactose oxidase, central domain"/>
    <property type="match status" value="1"/>
</dbReference>
<dbReference type="InterPro" id="IPR015915">
    <property type="entry name" value="Kelch-typ_b-propeller"/>
</dbReference>
<name>A0A915LHN9_MELJA</name>
<accession>A0A915LHN9</accession>
<dbReference type="PANTHER" id="PTHR46428:SF1">
    <property type="entry name" value="KELCH DOMAIN-CONTAINING PROTEIN 10"/>
    <property type="match status" value="1"/>
</dbReference>